<evidence type="ECO:0000256" key="1">
    <source>
        <dbReference type="ARBA" id="ARBA00023015"/>
    </source>
</evidence>
<dbReference type="InterPro" id="IPR036390">
    <property type="entry name" value="WH_DNA-bd_sf"/>
</dbReference>
<dbReference type="CDD" id="cd07377">
    <property type="entry name" value="WHTH_GntR"/>
    <property type="match status" value="1"/>
</dbReference>
<dbReference type="GO" id="GO:0003677">
    <property type="term" value="F:DNA binding"/>
    <property type="evidence" value="ECO:0007669"/>
    <property type="project" value="UniProtKB-KW"/>
</dbReference>
<dbReference type="InterPro" id="IPR011711">
    <property type="entry name" value="GntR_C"/>
</dbReference>
<dbReference type="SUPFAM" id="SSF48008">
    <property type="entry name" value="GntR ligand-binding domain-like"/>
    <property type="match status" value="1"/>
</dbReference>
<dbReference type="Pfam" id="PF00392">
    <property type="entry name" value="GntR"/>
    <property type="match status" value="1"/>
</dbReference>
<proteinExistence type="predicted"/>
<feature type="domain" description="HTH gntR-type" evidence="4">
    <location>
        <begin position="20"/>
        <end position="87"/>
    </location>
</feature>
<evidence type="ECO:0000256" key="3">
    <source>
        <dbReference type="ARBA" id="ARBA00023163"/>
    </source>
</evidence>
<dbReference type="Gene3D" id="1.10.10.10">
    <property type="entry name" value="Winged helix-like DNA-binding domain superfamily/Winged helix DNA-binding domain"/>
    <property type="match status" value="1"/>
</dbReference>
<dbReference type="SUPFAM" id="SSF46785">
    <property type="entry name" value="Winged helix' DNA-binding domain"/>
    <property type="match status" value="1"/>
</dbReference>
<dbReference type="SMART" id="SM00345">
    <property type="entry name" value="HTH_GNTR"/>
    <property type="match status" value="1"/>
</dbReference>
<keyword evidence="1" id="KW-0805">Transcription regulation</keyword>
<dbReference type="RefSeq" id="WP_318255460.1">
    <property type="nucleotide sequence ID" value="NZ_FOZN01000003.1"/>
</dbReference>
<keyword evidence="6" id="KW-1185">Reference proteome</keyword>
<dbReference type="Proteomes" id="UP000198506">
    <property type="component" value="Unassembled WGS sequence"/>
</dbReference>
<keyword evidence="3" id="KW-0804">Transcription</keyword>
<evidence type="ECO:0000256" key="2">
    <source>
        <dbReference type="ARBA" id="ARBA00023125"/>
    </source>
</evidence>
<dbReference type="EMBL" id="FOZN01000003">
    <property type="protein sequence ID" value="SFS14828.1"/>
    <property type="molecule type" value="Genomic_DNA"/>
</dbReference>
<dbReference type="AlphaFoldDB" id="A0AA94HNC5"/>
<organism evidence="5 6">
    <name type="scientific">Agrococcus baldri</name>
    <dbReference type="NCBI Taxonomy" id="153730"/>
    <lineage>
        <taxon>Bacteria</taxon>
        <taxon>Bacillati</taxon>
        <taxon>Actinomycetota</taxon>
        <taxon>Actinomycetes</taxon>
        <taxon>Micrococcales</taxon>
        <taxon>Microbacteriaceae</taxon>
        <taxon>Agrococcus</taxon>
    </lineage>
</organism>
<gene>
    <name evidence="5" type="ORF">SAMN04487783_1916</name>
</gene>
<dbReference type="PROSITE" id="PS50949">
    <property type="entry name" value="HTH_GNTR"/>
    <property type="match status" value="1"/>
</dbReference>
<dbReference type="InterPro" id="IPR036388">
    <property type="entry name" value="WH-like_DNA-bd_sf"/>
</dbReference>
<dbReference type="SMART" id="SM00895">
    <property type="entry name" value="FCD"/>
    <property type="match status" value="1"/>
</dbReference>
<dbReference type="Pfam" id="PF07729">
    <property type="entry name" value="FCD"/>
    <property type="match status" value="1"/>
</dbReference>
<comment type="caution">
    <text evidence="5">The sequence shown here is derived from an EMBL/GenBank/DDBJ whole genome shotgun (WGS) entry which is preliminary data.</text>
</comment>
<evidence type="ECO:0000313" key="5">
    <source>
        <dbReference type="EMBL" id="SFS14828.1"/>
    </source>
</evidence>
<evidence type="ECO:0000259" key="4">
    <source>
        <dbReference type="PROSITE" id="PS50949"/>
    </source>
</evidence>
<keyword evidence="2" id="KW-0238">DNA-binding</keyword>
<reference evidence="5 6" key="1">
    <citation type="submission" date="2016-10" db="EMBL/GenBank/DDBJ databases">
        <authorList>
            <person name="Varghese N."/>
            <person name="Submissions S."/>
        </authorList>
    </citation>
    <scope>NUCLEOTIDE SEQUENCE [LARGE SCALE GENOMIC DNA]</scope>
    <source>
        <strain evidence="5 6">IAM 15147</strain>
    </source>
</reference>
<dbReference type="InterPro" id="IPR008920">
    <property type="entry name" value="TF_FadR/GntR_C"/>
</dbReference>
<protein>
    <submittedName>
        <fullName evidence="5">Transcriptional regulator, GntR family</fullName>
    </submittedName>
</protein>
<sequence length="238" mass="26386">MSPRRLTAATADEAGGAITQSKSQRAYQLLHDRIVEGTYSPGYRLVLDAIARELDMSVVPVREAIRRLEAEGLVTFERNIGARVAEIDELEYHDTMETLSFVEGAAISLAAGLYSKADVDEARTINEQMRESLAAFDPVKFTALNEAFHRRLSDVSPNAVLGDVIDTCWKRLARLRQSTFSFVPSRALPSVDEHEAILGLIEAGADPRRIELAVRAHRLATPDAYLQRTHADTSQNRP</sequence>
<evidence type="ECO:0000313" key="6">
    <source>
        <dbReference type="Proteomes" id="UP000198506"/>
    </source>
</evidence>
<accession>A0AA94HNC5</accession>
<dbReference type="InterPro" id="IPR000524">
    <property type="entry name" value="Tscrpt_reg_HTH_GntR"/>
</dbReference>
<dbReference type="PANTHER" id="PTHR43537:SF24">
    <property type="entry name" value="GLUCONATE OPERON TRANSCRIPTIONAL REPRESSOR"/>
    <property type="match status" value="1"/>
</dbReference>
<dbReference type="GO" id="GO:0003700">
    <property type="term" value="F:DNA-binding transcription factor activity"/>
    <property type="evidence" value="ECO:0007669"/>
    <property type="project" value="InterPro"/>
</dbReference>
<dbReference type="Gene3D" id="1.20.120.530">
    <property type="entry name" value="GntR ligand-binding domain-like"/>
    <property type="match status" value="1"/>
</dbReference>
<dbReference type="PANTHER" id="PTHR43537">
    <property type="entry name" value="TRANSCRIPTIONAL REGULATOR, GNTR FAMILY"/>
    <property type="match status" value="1"/>
</dbReference>
<name>A0AA94HNC5_9MICO</name>